<comment type="caution">
    <text evidence="2">The sequence shown here is derived from an EMBL/GenBank/DDBJ whole genome shotgun (WGS) entry which is preliminary data.</text>
</comment>
<sequence>MVDTRTANATAHPGQVQIQGKRKRRTAAQMKAVREAELAGKTLDVEKSAKQELLMHRIAELENELVEGRAAARPPPPIRANLVVQNPGKGGPSAACDSDAAKILQTPANKAQSAQPYPLSQPRTKYTRAEIATMRAALSTPTPKGAGGKGKMLIIPGQQAGGGKRKSEGALNSGNKKPKPLQHSGFREGYAAGSSSKGKGIQVDKANDDVSDSAIEDFDDFSDGEFDEGAAVKVEEEAIVISSDDDGEGGNNVPGRQLLFGHRMTTEGMVHILDDQSSEVGELNEIRPWPRLADREAARKPVRSDLPIPYDQHRKFAKVFIR</sequence>
<organism evidence="2 3">
    <name type="scientific">Hermanssonia centrifuga</name>
    <dbReference type="NCBI Taxonomy" id="98765"/>
    <lineage>
        <taxon>Eukaryota</taxon>
        <taxon>Fungi</taxon>
        <taxon>Dikarya</taxon>
        <taxon>Basidiomycota</taxon>
        <taxon>Agaricomycotina</taxon>
        <taxon>Agaricomycetes</taxon>
        <taxon>Polyporales</taxon>
        <taxon>Meruliaceae</taxon>
        <taxon>Hermanssonia</taxon>
    </lineage>
</organism>
<feature type="compositionally biased region" description="Low complexity" evidence="1">
    <location>
        <begin position="191"/>
        <end position="200"/>
    </location>
</feature>
<dbReference type="Proteomes" id="UP000309038">
    <property type="component" value="Unassembled WGS sequence"/>
</dbReference>
<feature type="region of interest" description="Disordered" evidence="1">
    <location>
        <begin position="157"/>
        <end position="206"/>
    </location>
</feature>
<evidence type="ECO:0000313" key="2">
    <source>
        <dbReference type="EMBL" id="THG97708.1"/>
    </source>
</evidence>
<keyword evidence="3" id="KW-1185">Reference proteome</keyword>
<proteinExistence type="predicted"/>
<feature type="region of interest" description="Disordered" evidence="1">
    <location>
        <begin position="1"/>
        <end position="24"/>
    </location>
</feature>
<reference evidence="2 3" key="1">
    <citation type="submission" date="2019-02" db="EMBL/GenBank/DDBJ databases">
        <title>Genome sequencing of the rare red list fungi Phlebia centrifuga.</title>
        <authorList>
            <person name="Buettner E."/>
            <person name="Kellner H."/>
        </authorList>
    </citation>
    <scope>NUCLEOTIDE SEQUENCE [LARGE SCALE GENOMIC DNA]</scope>
    <source>
        <strain evidence="2 3">DSM 108282</strain>
    </source>
</reference>
<evidence type="ECO:0000256" key="1">
    <source>
        <dbReference type="SAM" id="MobiDB-lite"/>
    </source>
</evidence>
<protein>
    <submittedName>
        <fullName evidence="2">Uncharacterized protein</fullName>
    </submittedName>
</protein>
<dbReference type="AlphaFoldDB" id="A0A4S4KHD7"/>
<name>A0A4S4KHD7_9APHY</name>
<accession>A0A4S4KHD7</accession>
<dbReference type="EMBL" id="SGPJ01000153">
    <property type="protein sequence ID" value="THG97708.1"/>
    <property type="molecule type" value="Genomic_DNA"/>
</dbReference>
<evidence type="ECO:0000313" key="3">
    <source>
        <dbReference type="Proteomes" id="UP000309038"/>
    </source>
</evidence>
<gene>
    <name evidence="2" type="ORF">EW026_g4343</name>
</gene>